<evidence type="ECO:0000313" key="2">
    <source>
        <dbReference type="Proteomes" id="UP000765509"/>
    </source>
</evidence>
<dbReference type="AlphaFoldDB" id="A0A9Q3DFN3"/>
<sequence length="123" mass="14883">MKDLRHQENNQALMKEASKLKECEKFTGEGEYDHMPFIRKFEMLQEDYAIPDELITARLHSFFKKYAKRWYHGIRKTNGRNTWSLWKNKISTKWAKDAERYKTQNAFENSFFDPDKDKPLTLL</sequence>
<evidence type="ECO:0000313" key="1">
    <source>
        <dbReference type="EMBL" id="MBW0499918.1"/>
    </source>
</evidence>
<name>A0A9Q3DFN3_9BASI</name>
<dbReference type="OrthoDB" id="2517669at2759"/>
<protein>
    <recommendedName>
        <fullName evidence="3">Retrotransposon gag domain-containing protein</fullName>
    </recommendedName>
</protein>
<reference evidence="1" key="1">
    <citation type="submission" date="2021-03" db="EMBL/GenBank/DDBJ databases">
        <title>Draft genome sequence of rust myrtle Austropuccinia psidii MF-1, a brazilian biotype.</title>
        <authorList>
            <person name="Quecine M.C."/>
            <person name="Pachon D.M.R."/>
            <person name="Bonatelli M.L."/>
            <person name="Correr F.H."/>
            <person name="Franceschini L.M."/>
            <person name="Leite T.F."/>
            <person name="Margarido G.R.A."/>
            <person name="Almeida C.A."/>
            <person name="Ferrarezi J.A."/>
            <person name="Labate C.A."/>
        </authorList>
    </citation>
    <scope>NUCLEOTIDE SEQUENCE</scope>
    <source>
        <strain evidence="1">MF-1</strain>
    </source>
</reference>
<keyword evidence="2" id="KW-1185">Reference proteome</keyword>
<accession>A0A9Q3DFN3</accession>
<comment type="caution">
    <text evidence="1">The sequence shown here is derived from an EMBL/GenBank/DDBJ whole genome shotgun (WGS) entry which is preliminary data.</text>
</comment>
<dbReference type="Proteomes" id="UP000765509">
    <property type="component" value="Unassembled WGS sequence"/>
</dbReference>
<gene>
    <name evidence="1" type="ORF">O181_039633</name>
</gene>
<proteinExistence type="predicted"/>
<evidence type="ECO:0008006" key="3">
    <source>
        <dbReference type="Google" id="ProtNLM"/>
    </source>
</evidence>
<organism evidence="1 2">
    <name type="scientific">Austropuccinia psidii MF-1</name>
    <dbReference type="NCBI Taxonomy" id="1389203"/>
    <lineage>
        <taxon>Eukaryota</taxon>
        <taxon>Fungi</taxon>
        <taxon>Dikarya</taxon>
        <taxon>Basidiomycota</taxon>
        <taxon>Pucciniomycotina</taxon>
        <taxon>Pucciniomycetes</taxon>
        <taxon>Pucciniales</taxon>
        <taxon>Sphaerophragmiaceae</taxon>
        <taxon>Austropuccinia</taxon>
    </lineage>
</organism>
<dbReference type="EMBL" id="AVOT02015533">
    <property type="protein sequence ID" value="MBW0499918.1"/>
    <property type="molecule type" value="Genomic_DNA"/>
</dbReference>